<dbReference type="RefSeq" id="WP_051579049.1">
    <property type="nucleotide sequence ID" value="NZ_AP022567.1"/>
</dbReference>
<dbReference type="InterPro" id="IPR037401">
    <property type="entry name" value="SnoaL-like"/>
</dbReference>
<dbReference type="SUPFAM" id="SSF54427">
    <property type="entry name" value="NTF2-like"/>
    <property type="match status" value="1"/>
</dbReference>
<gene>
    <name evidence="2" type="ORF">MMAGJ_05520</name>
</gene>
<feature type="domain" description="SnoaL-like" evidence="1">
    <location>
        <begin position="36"/>
        <end position="141"/>
    </location>
</feature>
<keyword evidence="3" id="KW-1185">Reference proteome</keyword>
<dbReference type="InterPro" id="IPR032710">
    <property type="entry name" value="NTF2-like_dom_sf"/>
</dbReference>
<protein>
    <recommendedName>
        <fullName evidence="1">SnoaL-like domain-containing protein</fullName>
    </recommendedName>
</protein>
<proteinExistence type="predicted"/>
<sequence length="154" mass="18007">METVAAQTGDFDWDSPPSLGTTEHALWLAHWHFQFENPDQLPMLEKLYHDDIVWEVPSRRVIHRGKRDVLENYAKIFESCAEPKVVPVERYGTPDRVFDDLEMTFKLIDGKGFPNHPLPVGTRVALRVVHNFHIQDGLIVRENGYEMWRPDISW</sequence>
<evidence type="ECO:0000313" key="2">
    <source>
        <dbReference type="EMBL" id="BBX31270.1"/>
    </source>
</evidence>
<reference evidence="2 3" key="1">
    <citation type="journal article" date="2019" name="Emerg. Microbes Infect.">
        <title>Comprehensive subspecies identification of 175 nontuberculous mycobacteria species based on 7547 genomic profiles.</title>
        <authorList>
            <person name="Matsumoto Y."/>
            <person name="Kinjo T."/>
            <person name="Motooka D."/>
            <person name="Nabeya D."/>
            <person name="Jung N."/>
            <person name="Uechi K."/>
            <person name="Horii T."/>
            <person name="Iida T."/>
            <person name="Fujita J."/>
            <person name="Nakamura S."/>
        </authorList>
    </citation>
    <scope>NUCLEOTIDE SEQUENCE [LARGE SCALE GENOMIC DNA]</scope>
    <source>
        <strain evidence="2 3">JCM 12375</strain>
    </source>
</reference>
<dbReference type="Pfam" id="PF12680">
    <property type="entry name" value="SnoaL_2"/>
    <property type="match status" value="1"/>
</dbReference>
<evidence type="ECO:0000313" key="3">
    <source>
        <dbReference type="Proteomes" id="UP000465622"/>
    </source>
</evidence>
<dbReference type="Gene3D" id="3.10.450.50">
    <property type="match status" value="1"/>
</dbReference>
<dbReference type="EMBL" id="AP022567">
    <property type="protein sequence ID" value="BBX31270.1"/>
    <property type="molecule type" value="Genomic_DNA"/>
</dbReference>
<dbReference type="Proteomes" id="UP000465622">
    <property type="component" value="Chromosome"/>
</dbReference>
<accession>A0ABM7HL97</accession>
<evidence type="ECO:0000259" key="1">
    <source>
        <dbReference type="Pfam" id="PF12680"/>
    </source>
</evidence>
<organism evidence="2 3">
    <name type="scientific">Mycolicibacterium mageritense</name>
    <name type="common">Mycobacterium mageritense</name>
    <dbReference type="NCBI Taxonomy" id="53462"/>
    <lineage>
        <taxon>Bacteria</taxon>
        <taxon>Bacillati</taxon>
        <taxon>Actinomycetota</taxon>
        <taxon>Actinomycetes</taxon>
        <taxon>Mycobacteriales</taxon>
        <taxon>Mycobacteriaceae</taxon>
        <taxon>Mycolicibacterium</taxon>
    </lineage>
</organism>
<name>A0ABM7HL97_MYCME</name>